<dbReference type="GO" id="GO:0008675">
    <property type="term" value="F:2-dehydro-3-deoxy-phosphogluconate aldolase activity"/>
    <property type="evidence" value="ECO:0007669"/>
    <property type="project" value="UniProtKB-EC"/>
</dbReference>
<sequence>MSSWLDHLQHYRAIAVIRSANIEQGVQMAQAVATGGMKFIEITWNSEQPEVLIERLRQSLPHCYIGTGTILNPEQMQRAIAAGAQFIFSPHVDSALITIANEAGIPMIPGALTPTEMVRAWQAGATCVKVFPIQAVGGASYIKALQGPLGQIPLIPTGGVTLENAKDFIEAGAIAVGLSSQLFPPDLLRVGDWRAIAQRAQHFQTQLNDS</sequence>
<reference evidence="6" key="1">
    <citation type="submission" date="2020-10" db="EMBL/GenBank/DDBJ databases">
        <authorList>
            <person name="Castelo-Branco R."/>
            <person name="Eusebio N."/>
            <person name="Adriana R."/>
            <person name="Vieira A."/>
            <person name="Brugerolle De Fraissinette N."/>
            <person name="Rezende De Castro R."/>
            <person name="Schneider M.P."/>
            <person name="Vasconcelos V."/>
            <person name="Leao P.N."/>
        </authorList>
    </citation>
    <scope>NUCLEOTIDE SEQUENCE</scope>
    <source>
        <strain evidence="6">LEGE 07157</strain>
    </source>
</reference>
<evidence type="ECO:0000313" key="7">
    <source>
        <dbReference type="Proteomes" id="UP000654482"/>
    </source>
</evidence>
<comment type="similarity">
    <text evidence="2">Belongs to the KHG/KDPG aldolase family.</text>
</comment>
<dbReference type="Proteomes" id="UP000654482">
    <property type="component" value="Unassembled WGS sequence"/>
</dbReference>
<dbReference type="PANTHER" id="PTHR30246">
    <property type="entry name" value="2-KETO-3-DEOXY-6-PHOSPHOGLUCONATE ALDOLASE"/>
    <property type="match status" value="1"/>
</dbReference>
<dbReference type="RefSeq" id="WP_194027734.1">
    <property type="nucleotide sequence ID" value="NZ_JADEWZ010000002.1"/>
</dbReference>
<gene>
    <name evidence="6" type="ORF">IQ249_01940</name>
</gene>
<dbReference type="Pfam" id="PF01081">
    <property type="entry name" value="Aldolase"/>
    <property type="match status" value="1"/>
</dbReference>
<evidence type="ECO:0000256" key="5">
    <source>
        <dbReference type="ARBA" id="ARBA00023277"/>
    </source>
</evidence>
<name>A0A8J7AMM1_9CYAN</name>
<organism evidence="6 7">
    <name type="scientific">Lusitaniella coriacea LEGE 07157</name>
    <dbReference type="NCBI Taxonomy" id="945747"/>
    <lineage>
        <taxon>Bacteria</taxon>
        <taxon>Bacillati</taxon>
        <taxon>Cyanobacteriota</taxon>
        <taxon>Cyanophyceae</taxon>
        <taxon>Spirulinales</taxon>
        <taxon>Lusitaniellaceae</taxon>
        <taxon>Lusitaniella</taxon>
    </lineage>
</organism>
<keyword evidence="5" id="KW-0119">Carbohydrate metabolism</keyword>
<evidence type="ECO:0000313" key="6">
    <source>
        <dbReference type="EMBL" id="MBE9114648.1"/>
    </source>
</evidence>
<dbReference type="EC" id="4.1.3.16" evidence="6"/>
<evidence type="ECO:0000256" key="2">
    <source>
        <dbReference type="ARBA" id="ARBA00006906"/>
    </source>
</evidence>
<dbReference type="SUPFAM" id="SSF51569">
    <property type="entry name" value="Aldolase"/>
    <property type="match status" value="1"/>
</dbReference>
<protein>
    <submittedName>
        <fullName evidence="6">Bifunctional 4-hydroxy-2-oxoglutarate aldolase/2-dehydro-3-deoxy-phosphogluconate aldolase</fullName>
        <ecNumber evidence="6">4.1.2.14</ecNumber>
        <ecNumber evidence="6">4.1.3.16</ecNumber>
    </submittedName>
</protein>
<accession>A0A8J7AMM1</accession>
<evidence type="ECO:0000256" key="3">
    <source>
        <dbReference type="ARBA" id="ARBA00011233"/>
    </source>
</evidence>
<comment type="subunit">
    <text evidence="3">Homotrimer.</text>
</comment>
<dbReference type="InterPro" id="IPR013785">
    <property type="entry name" value="Aldolase_TIM"/>
</dbReference>
<dbReference type="NCBIfam" id="NF005673">
    <property type="entry name" value="PRK07455.1"/>
    <property type="match status" value="1"/>
</dbReference>
<dbReference type="GO" id="GO:0008700">
    <property type="term" value="F:(R,S)-4-hydroxy-2-oxoglutarate aldolase activity"/>
    <property type="evidence" value="ECO:0007669"/>
    <property type="project" value="UniProtKB-EC"/>
</dbReference>
<keyword evidence="7" id="KW-1185">Reference proteome</keyword>
<dbReference type="AlphaFoldDB" id="A0A8J7AMM1"/>
<comment type="caution">
    <text evidence="6">The sequence shown here is derived from an EMBL/GenBank/DDBJ whole genome shotgun (WGS) entry which is preliminary data.</text>
</comment>
<dbReference type="PANTHER" id="PTHR30246:SF1">
    <property type="entry name" value="2-DEHYDRO-3-DEOXY-6-PHOSPHOGALACTONATE ALDOLASE-RELATED"/>
    <property type="match status" value="1"/>
</dbReference>
<dbReference type="NCBIfam" id="TIGR01182">
    <property type="entry name" value="eda"/>
    <property type="match status" value="1"/>
</dbReference>
<comment type="pathway">
    <text evidence="1">Carbohydrate acid metabolism.</text>
</comment>
<dbReference type="EMBL" id="JADEWZ010000002">
    <property type="protein sequence ID" value="MBE9114648.1"/>
    <property type="molecule type" value="Genomic_DNA"/>
</dbReference>
<evidence type="ECO:0000256" key="4">
    <source>
        <dbReference type="ARBA" id="ARBA00023239"/>
    </source>
</evidence>
<dbReference type="CDD" id="cd00452">
    <property type="entry name" value="KDPG_aldolase"/>
    <property type="match status" value="1"/>
</dbReference>
<dbReference type="InterPro" id="IPR000887">
    <property type="entry name" value="Aldlse_KDPG_KHG"/>
</dbReference>
<dbReference type="Gene3D" id="3.20.20.70">
    <property type="entry name" value="Aldolase class I"/>
    <property type="match status" value="1"/>
</dbReference>
<evidence type="ECO:0000256" key="1">
    <source>
        <dbReference type="ARBA" id="ARBA00004761"/>
    </source>
</evidence>
<proteinExistence type="inferred from homology"/>
<keyword evidence="4 6" id="KW-0456">Lyase</keyword>
<dbReference type="EC" id="4.1.2.14" evidence="6"/>